<proteinExistence type="predicted"/>
<reference evidence="1 2" key="1">
    <citation type="submission" date="2023-08" db="EMBL/GenBank/DDBJ databases">
        <title>Complete genome sequence of Geobacillus thermodenitrificans K1041, a genetically tractable strain representative of the genus Geobacillus.</title>
        <authorList>
            <person name="Kani S."/>
            <person name="Suzuki H."/>
        </authorList>
    </citation>
    <scope>NUCLEOTIDE SEQUENCE [LARGE SCALE GENOMIC DNA]</scope>
    <source>
        <strain evidence="1 2">K1041</strain>
    </source>
</reference>
<gene>
    <name evidence="1" type="ORF">HSX42_00300</name>
</gene>
<organism evidence="1 2">
    <name type="scientific">Geobacillus thermodenitrificans</name>
    <dbReference type="NCBI Taxonomy" id="33940"/>
    <lineage>
        <taxon>Bacteria</taxon>
        <taxon>Bacillati</taxon>
        <taxon>Bacillota</taxon>
        <taxon>Bacilli</taxon>
        <taxon>Bacillales</taxon>
        <taxon>Anoxybacillaceae</taxon>
        <taxon>Geobacillus</taxon>
    </lineage>
</organism>
<evidence type="ECO:0000313" key="2">
    <source>
        <dbReference type="Proteomes" id="UP001297580"/>
    </source>
</evidence>
<keyword evidence="2" id="KW-1185">Reference proteome</keyword>
<dbReference type="EMBL" id="CP133461">
    <property type="protein sequence ID" value="WMV76338.1"/>
    <property type="molecule type" value="Genomic_DNA"/>
</dbReference>
<dbReference type="Proteomes" id="UP001297580">
    <property type="component" value="Chromosome"/>
</dbReference>
<name>A0ABY9QCQ6_GEOTD</name>
<sequence>MLSLHRYLAENQDVRTIIEGIHARLKEQLVAGLSGSARSVFISTHEC</sequence>
<protein>
    <recommendedName>
        <fullName evidence="3">Transposase</fullName>
    </recommendedName>
</protein>
<evidence type="ECO:0000313" key="1">
    <source>
        <dbReference type="EMBL" id="WMV76338.1"/>
    </source>
</evidence>
<evidence type="ECO:0008006" key="3">
    <source>
        <dbReference type="Google" id="ProtNLM"/>
    </source>
</evidence>
<accession>A0ABY9QCQ6</accession>